<sequence>MLQRTRSTFALLGVTFALGACTPPKPEETAPAPVVKKEEPKPEQPLEPLSPVLPSDDIPMPDMLTMPTDRDFRATNPVLPKTGPDGVIVRPPTDPPSRVKPKEDGGSGGN</sequence>
<reference evidence="2" key="1">
    <citation type="submission" date="2021-01" db="EMBL/GenBank/DDBJ databases">
        <title>Modified the classification status of verrucomicrobia.</title>
        <authorList>
            <person name="Feng X."/>
        </authorList>
    </citation>
    <scope>NUCLEOTIDE SEQUENCE</scope>
    <source>
        <strain evidence="2">JCM 18052</strain>
    </source>
</reference>
<dbReference type="EMBL" id="JAENIK010000011">
    <property type="protein sequence ID" value="MBK1816290.1"/>
    <property type="molecule type" value="Genomic_DNA"/>
</dbReference>
<keyword evidence="3" id="KW-1185">Reference proteome</keyword>
<protein>
    <recommendedName>
        <fullName evidence="4">Lipoprotein</fullName>
    </recommendedName>
</protein>
<name>A0A934VBN2_9BACT</name>
<proteinExistence type="predicted"/>
<evidence type="ECO:0000256" key="1">
    <source>
        <dbReference type="SAM" id="MobiDB-lite"/>
    </source>
</evidence>
<feature type="compositionally biased region" description="Basic and acidic residues" evidence="1">
    <location>
        <begin position="35"/>
        <end position="44"/>
    </location>
</feature>
<feature type="region of interest" description="Disordered" evidence="1">
    <location>
        <begin position="19"/>
        <end position="110"/>
    </location>
</feature>
<comment type="caution">
    <text evidence="2">The sequence shown here is derived from an EMBL/GenBank/DDBJ whole genome shotgun (WGS) entry which is preliminary data.</text>
</comment>
<dbReference type="PROSITE" id="PS51257">
    <property type="entry name" value="PROKAR_LIPOPROTEIN"/>
    <property type="match status" value="1"/>
</dbReference>
<organism evidence="2 3">
    <name type="scientific">Luteolibacter yonseiensis</name>
    <dbReference type="NCBI Taxonomy" id="1144680"/>
    <lineage>
        <taxon>Bacteria</taxon>
        <taxon>Pseudomonadati</taxon>
        <taxon>Verrucomicrobiota</taxon>
        <taxon>Verrucomicrobiia</taxon>
        <taxon>Verrucomicrobiales</taxon>
        <taxon>Verrucomicrobiaceae</taxon>
        <taxon>Luteolibacter</taxon>
    </lineage>
</organism>
<evidence type="ECO:0000313" key="3">
    <source>
        <dbReference type="Proteomes" id="UP000600139"/>
    </source>
</evidence>
<dbReference type="RefSeq" id="WP_200351235.1">
    <property type="nucleotide sequence ID" value="NZ_BAABHZ010000006.1"/>
</dbReference>
<gene>
    <name evidence="2" type="ORF">JIN84_11755</name>
</gene>
<evidence type="ECO:0008006" key="4">
    <source>
        <dbReference type="Google" id="ProtNLM"/>
    </source>
</evidence>
<dbReference type="Proteomes" id="UP000600139">
    <property type="component" value="Unassembled WGS sequence"/>
</dbReference>
<feature type="compositionally biased region" description="Basic and acidic residues" evidence="1">
    <location>
        <begin position="100"/>
        <end position="110"/>
    </location>
</feature>
<accession>A0A934VBN2</accession>
<evidence type="ECO:0000313" key="2">
    <source>
        <dbReference type="EMBL" id="MBK1816290.1"/>
    </source>
</evidence>
<dbReference type="AlphaFoldDB" id="A0A934VBN2"/>